<feature type="chain" id="PRO_5042471273" evidence="2">
    <location>
        <begin position="21"/>
        <end position="345"/>
    </location>
</feature>
<dbReference type="InterPro" id="IPR051058">
    <property type="entry name" value="GDSL_Est/Lipase"/>
</dbReference>
<dbReference type="InterPro" id="IPR036514">
    <property type="entry name" value="SGNH_hydro_sf"/>
</dbReference>
<sequence length="345" mass="38475">MKHLAGGIVLVAVSASFGLATSQPRGPPNQRRFKWEETKHIIAFGDYYTFVQGTAGYPGFSFIGDYRPGHLSFTPEELLTDKIVQGFGGTSADGPNCIEYLSGCAVEDGEWLPSECKMQLWNFAFAGADVSEQSTPLHAEYVVPLVNQTQQYLTWAEPVIGGHMKKERALVAIWIGINDISDTSKYNASLLHLYSDIMDSMFRNSIEPLYRSGYHNFLFLNLPPVDRTPANLLRSSPSPNKMMIEWWNEKLAGHVQDFSNSHNDATALLYDTNTFLNGVLDEPSMYGVHNITDFCPGYNNSTVLTDPGAFGCAPLDGYYWFNQGHITSHIHELIADDLRGFLESH</sequence>
<accession>A0AAI8YQ17</accession>
<name>A0AAI8YQ17_9PEZI</name>
<dbReference type="GO" id="GO:0016788">
    <property type="term" value="F:hydrolase activity, acting on ester bonds"/>
    <property type="evidence" value="ECO:0007669"/>
    <property type="project" value="InterPro"/>
</dbReference>
<evidence type="ECO:0000313" key="3">
    <source>
        <dbReference type="EMBL" id="CAJ2513054.1"/>
    </source>
</evidence>
<evidence type="ECO:0000256" key="2">
    <source>
        <dbReference type="SAM" id="SignalP"/>
    </source>
</evidence>
<protein>
    <submittedName>
        <fullName evidence="3">Uu.00g011730.m01.CDS01</fullName>
    </submittedName>
</protein>
<dbReference type="Proteomes" id="UP001295740">
    <property type="component" value="Unassembled WGS sequence"/>
</dbReference>
<evidence type="ECO:0000313" key="4">
    <source>
        <dbReference type="Proteomes" id="UP001295740"/>
    </source>
</evidence>
<keyword evidence="1" id="KW-0378">Hydrolase</keyword>
<keyword evidence="4" id="KW-1185">Reference proteome</keyword>
<dbReference type="PANTHER" id="PTHR45648:SF85">
    <property type="entry name" value="A, PUTATIVE (AFU_ORTHOLOGUE AFUA_2G10760)-RELATED"/>
    <property type="match status" value="1"/>
</dbReference>
<dbReference type="EMBL" id="CAUWAG010000020">
    <property type="protein sequence ID" value="CAJ2513054.1"/>
    <property type="molecule type" value="Genomic_DNA"/>
</dbReference>
<dbReference type="InterPro" id="IPR001087">
    <property type="entry name" value="GDSL"/>
</dbReference>
<evidence type="ECO:0000256" key="1">
    <source>
        <dbReference type="ARBA" id="ARBA00022801"/>
    </source>
</evidence>
<proteinExistence type="predicted"/>
<dbReference type="SUPFAM" id="SSF52266">
    <property type="entry name" value="SGNH hydrolase"/>
    <property type="match status" value="1"/>
</dbReference>
<dbReference type="AlphaFoldDB" id="A0AAI8YQ17"/>
<dbReference type="PANTHER" id="PTHR45648">
    <property type="entry name" value="GDSL LIPASE/ACYLHYDROLASE FAMILY PROTEIN (AFU_ORTHOLOGUE AFUA_4G14700)"/>
    <property type="match status" value="1"/>
</dbReference>
<organism evidence="3 4">
    <name type="scientific">Anthostomella pinea</name>
    <dbReference type="NCBI Taxonomy" id="933095"/>
    <lineage>
        <taxon>Eukaryota</taxon>
        <taxon>Fungi</taxon>
        <taxon>Dikarya</taxon>
        <taxon>Ascomycota</taxon>
        <taxon>Pezizomycotina</taxon>
        <taxon>Sordariomycetes</taxon>
        <taxon>Xylariomycetidae</taxon>
        <taxon>Xylariales</taxon>
        <taxon>Xylariaceae</taxon>
        <taxon>Anthostomella</taxon>
    </lineage>
</organism>
<keyword evidence="2" id="KW-0732">Signal</keyword>
<gene>
    <name evidence="3" type="ORF">KHLLAP_LOCUS13522</name>
</gene>
<dbReference type="Pfam" id="PF00657">
    <property type="entry name" value="Lipase_GDSL"/>
    <property type="match status" value="1"/>
</dbReference>
<comment type="caution">
    <text evidence="3">The sequence shown here is derived from an EMBL/GenBank/DDBJ whole genome shotgun (WGS) entry which is preliminary data.</text>
</comment>
<feature type="signal peptide" evidence="2">
    <location>
        <begin position="1"/>
        <end position="20"/>
    </location>
</feature>
<dbReference type="Gene3D" id="3.40.50.1110">
    <property type="entry name" value="SGNH hydrolase"/>
    <property type="match status" value="1"/>
</dbReference>
<reference evidence="3" key="1">
    <citation type="submission" date="2023-10" db="EMBL/GenBank/DDBJ databases">
        <authorList>
            <person name="Hackl T."/>
        </authorList>
    </citation>
    <scope>NUCLEOTIDE SEQUENCE</scope>
</reference>
<dbReference type="CDD" id="cd01846">
    <property type="entry name" value="fatty_acyltransferase_like"/>
    <property type="match status" value="1"/>
</dbReference>